<accession>A0A0E9T589</accession>
<name>A0A0E9T589_ANGAN</name>
<dbReference type="AlphaFoldDB" id="A0A0E9T589"/>
<evidence type="ECO:0000313" key="1">
    <source>
        <dbReference type="EMBL" id="JAH48160.1"/>
    </source>
</evidence>
<dbReference type="EMBL" id="GBXM01060417">
    <property type="protein sequence ID" value="JAH48160.1"/>
    <property type="molecule type" value="Transcribed_RNA"/>
</dbReference>
<reference evidence="1" key="1">
    <citation type="submission" date="2014-11" db="EMBL/GenBank/DDBJ databases">
        <authorList>
            <person name="Amaro Gonzalez C."/>
        </authorList>
    </citation>
    <scope>NUCLEOTIDE SEQUENCE</scope>
</reference>
<sequence>MSSHCSIDLMLLMTSHSTELQSCDELKQAETPCEALCLVYLWI</sequence>
<organism evidence="1">
    <name type="scientific">Anguilla anguilla</name>
    <name type="common">European freshwater eel</name>
    <name type="synonym">Muraena anguilla</name>
    <dbReference type="NCBI Taxonomy" id="7936"/>
    <lineage>
        <taxon>Eukaryota</taxon>
        <taxon>Metazoa</taxon>
        <taxon>Chordata</taxon>
        <taxon>Craniata</taxon>
        <taxon>Vertebrata</taxon>
        <taxon>Euteleostomi</taxon>
        <taxon>Actinopterygii</taxon>
        <taxon>Neopterygii</taxon>
        <taxon>Teleostei</taxon>
        <taxon>Anguilliformes</taxon>
        <taxon>Anguillidae</taxon>
        <taxon>Anguilla</taxon>
    </lineage>
</organism>
<reference evidence="1" key="2">
    <citation type="journal article" date="2015" name="Fish Shellfish Immunol.">
        <title>Early steps in the European eel (Anguilla anguilla)-Vibrio vulnificus interaction in the gills: Role of the RtxA13 toxin.</title>
        <authorList>
            <person name="Callol A."/>
            <person name="Pajuelo D."/>
            <person name="Ebbesson L."/>
            <person name="Teles M."/>
            <person name="MacKenzie S."/>
            <person name="Amaro C."/>
        </authorList>
    </citation>
    <scope>NUCLEOTIDE SEQUENCE</scope>
</reference>
<dbReference type="EMBL" id="GBXM01069972">
    <property type="protein sequence ID" value="JAH38605.1"/>
    <property type="molecule type" value="Transcribed_RNA"/>
</dbReference>
<protein>
    <submittedName>
        <fullName evidence="1">Uncharacterized protein</fullName>
    </submittedName>
</protein>
<proteinExistence type="predicted"/>